<evidence type="ECO:0000256" key="12">
    <source>
        <dbReference type="SAM" id="Phobius"/>
    </source>
</evidence>
<evidence type="ECO:0000256" key="7">
    <source>
        <dbReference type="ARBA" id="ARBA00022927"/>
    </source>
</evidence>
<evidence type="ECO:0000256" key="3">
    <source>
        <dbReference type="ARBA" id="ARBA00022448"/>
    </source>
</evidence>
<keyword evidence="9 12" id="KW-0472">Membrane</keyword>
<dbReference type="PRINTS" id="PR00660">
    <property type="entry name" value="ERLUMENR"/>
</dbReference>
<feature type="compositionally biased region" description="Basic residues" evidence="11">
    <location>
        <begin position="8"/>
        <end position="27"/>
    </location>
</feature>
<feature type="transmembrane region" description="Helical" evidence="12">
    <location>
        <begin position="284"/>
        <end position="304"/>
    </location>
</feature>
<feature type="compositionally biased region" description="Basic and acidic residues" evidence="11">
    <location>
        <begin position="28"/>
        <end position="44"/>
    </location>
</feature>
<keyword evidence="4 12" id="KW-0812">Transmembrane</keyword>
<gene>
    <name evidence="13" type="ORF">FNV43_RR23774</name>
</gene>
<keyword evidence="3" id="KW-0813">Transport</keyword>
<evidence type="ECO:0000256" key="9">
    <source>
        <dbReference type="ARBA" id="ARBA00023136"/>
    </source>
</evidence>
<evidence type="ECO:0000256" key="6">
    <source>
        <dbReference type="ARBA" id="ARBA00022892"/>
    </source>
</evidence>
<dbReference type="InterPro" id="IPR000133">
    <property type="entry name" value="ER_ret_rcpt"/>
</dbReference>
<name>A0A8K0GKK7_9ROSA</name>
<evidence type="ECO:0000313" key="14">
    <source>
        <dbReference type="Proteomes" id="UP000796880"/>
    </source>
</evidence>
<keyword evidence="5" id="KW-0256">Endoplasmic reticulum</keyword>
<dbReference type="GO" id="GO:0005789">
    <property type="term" value="C:endoplasmic reticulum membrane"/>
    <property type="evidence" value="ECO:0007669"/>
    <property type="project" value="UniProtKB-SubCell"/>
</dbReference>
<comment type="caution">
    <text evidence="13">The sequence shown here is derived from an EMBL/GenBank/DDBJ whole genome shotgun (WGS) entry which is preliminary data.</text>
</comment>
<dbReference type="PANTHER" id="PTHR10585">
    <property type="entry name" value="ER LUMEN PROTEIN RETAINING RECEPTOR"/>
    <property type="match status" value="1"/>
</dbReference>
<feature type="transmembrane region" description="Helical" evidence="12">
    <location>
        <begin position="158"/>
        <end position="179"/>
    </location>
</feature>
<sequence length="317" mass="37896">MQGSLLKQRTKRKETEKRKVKGKHIRKESKVRERRRWSENRNDELVQVGRGHDPSPQYTSPSPQDPHHQIVCWLYMGFSLAQQALRLELVFVIPKREWEVFTSTATPINIFAENCCVLAEFFCPSIYRNASQSVSLKTQEMYILVFLTRYLDLFTKYYSFYNVAMKLIFIGTSIAIVWYMRYHKVVKQTYSKDQDTFNHYYLVPACFVMALLIPHSFTVIEVFWTFSIYLEAVLILPQLVLLQKSRNIDNLTVNYVFLLGAYRALYLLNWIYRFFTELHKIRWIPWISGLVQTALYADFFYYYIQSWRKKEELKLPA</sequence>
<feature type="transmembrane region" description="Helical" evidence="12">
    <location>
        <begin position="253"/>
        <end position="272"/>
    </location>
</feature>
<evidence type="ECO:0000256" key="1">
    <source>
        <dbReference type="ARBA" id="ARBA00004477"/>
    </source>
</evidence>
<feature type="transmembrane region" description="Helical" evidence="12">
    <location>
        <begin position="200"/>
        <end position="217"/>
    </location>
</feature>
<accession>A0A8K0GKK7</accession>
<evidence type="ECO:0000256" key="5">
    <source>
        <dbReference type="ARBA" id="ARBA00022824"/>
    </source>
</evidence>
<keyword evidence="6" id="KW-0931">ER-Golgi transport</keyword>
<feature type="region of interest" description="Disordered" evidence="11">
    <location>
        <begin position="1"/>
        <end position="63"/>
    </location>
</feature>
<dbReference type="OrthoDB" id="7694678at2759"/>
<proteinExistence type="inferred from homology"/>
<dbReference type="Pfam" id="PF00810">
    <property type="entry name" value="ER_lumen_recept"/>
    <property type="match status" value="1"/>
</dbReference>
<organism evidence="13 14">
    <name type="scientific">Rhamnella rubrinervis</name>
    <dbReference type="NCBI Taxonomy" id="2594499"/>
    <lineage>
        <taxon>Eukaryota</taxon>
        <taxon>Viridiplantae</taxon>
        <taxon>Streptophyta</taxon>
        <taxon>Embryophyta</taxon>
        <taxon>Tracheophyta</taxon>
        <taxon>Spermatophyta</taxon>
        <taxon>Magnoliopsida</taxon>
        <taxon>eudicotyledons</taxon>
        <taxon>Gunneridae</taxon>
        <taxon>Pentapetalae</taxon>
        <taxon>rosids</taxon>
        <taxon>fabids</taxon>
        <taxon>Rosales</taxon>
        <taxon>Rhamnaceae</taxon>
        <taxon>rhamnoid group</taxon>
        <taxon>Rhamneae</taxon>
        <taxon>Rhamnella</taxon>
    </lineage>
</organism>
<protein>
    <recommendedName>
        <fullName evidence="15">ER lumen protein-retaining receptor</fullName>
    </recommendedName>
</protein>
<dbReference type="AlphaFoldDB" id="A0A8K0GKK7"/>
<keyword evidence="8 12" id="KW-1133">Transmembrane helix</keyword>
<comment type="subcellular location">
    <subcellularLocation>
        <location evidence="1">Endoplasmic reticulum membrane</location>
        <topology evidence="1">Multi-pass membrane protein</topology>
    </subcellularLocation>
</comment>
<evidence type="ECO:0000256" key="11">
    <source>
        <dbReference type="SAM" id="MobiDB-lite"/>
    </source>
</evidence>
<dbReference type="Proteomes" id="UP000796880">
    <property type="component" value="Unassembled WGS sequence"/>
</dbReference>
<dbReference type="GO" id="GO:0015031">
    <property type="term" value="P:protein transport"/>
    <property type="evidence" value="ECO:0007669"/>
    <property type="project" value="UniProtKB-KW"/>
</dbReference>
<evidence type="ECO:0008006" key="15">
    <source>
        <dbReference type="Google" id="ProtNLM"/>
    </source>
</evidence>
<dbReference type="GO" id="GO:0016192">
    <property type="term" value="P:vesicle-mediated transport"/>
    <property type="evidence" value="ECO:0007669"/>
    <property type="project" value="UniProtKB-KW"/>
</dbReference>
<evidence type="ECO:0000256" key="2">
    <source>
        <dbReference type="ARBA" id="ARBA00010120"/>
    </source>
</evidence>
<dbReference type="GO" id="GO:0006621">
    <property type="term" value="P:protein retention in ER lumen"/>
    <property type="evidence" value="ECO:0007669"/>
    <property type="project" value="InterPro"/>
</dbReference>
<evidence type="ECO:0000256" key="8">
    <source>
        <dbReference type="ARBA" id="ARBA00022989"/>
    </source>
</evidence>
<keyword evidence="14" id="KW-1185">Reference proteome</keyword>
<feature type="transmembrane region" description="Helical" evidence="12">
    <location>
        <begin position="223"/>
        <end position="241"/>
    </location>
</feature>
<evidence type="ECO:0000256" key="4">
    <source>
        <dbReference type="ARBA" id="ARBA00022692"/>
    </source>
</evidence>
<evidence type="ECO:0000313" key="13">
    <source>
        <dbReference type="EMBL" id="KAF3432672.1"/>
    </source>
</evidence>
<comment type="similarity">
    <text evidence="2">Belongs to the ERD2 family.</text>
</comment>
<evidence type="ECO:0000256" key="10">
    <source>
        <dbReference type="ARBA" id="ARBA00023170"/>
    </source>
</evidence>
<keyword evidence="7" id="KW-0653">Protein transport</keyword>
<keyword evidence="10" id="KW-0675">Receptor</keyword>
<dbReference type="GO" id="GO:0046923">
    <property type="term" value="F:ER retention sequence binding"/>
    <property type="evidence" value="ECO:0007669"/>
    <property type="project" value="InterPro"/>
</dbReference>
<dbReference type="EMBL" id="VOIH02000011">
    <property type="protein sequence ID" value="KAF3432672.1"/>
    <property type="molecule type" value="Genomic_DNA"/>
</dbReference>
<reference evidence="13" key="1">
    <citation type="submission" date="2020-03" db="EMBL/GenBank/DDBJ databases">
        <title>A high-quality chromosome-level genome assembly of a woody plant with both climbing and erect habits, Rhamnella rubrinervis.</title>
        <authorList>
            <person name="Lu Z."/>
            <person name="Yang Y."/>
            <person name="Zhu X."/>
            <person name="Sun Y."/>
        </authorList>
    </citation>
    <scope>NUCLEOTIDE SEQUENCE</scope>
    <source>
        <strain evidence="13">BYM</strain>
        <tissue evidence="13">Leaf</tissue>
    </source>
</reference>